<evidence type="ECO:0000256" key="7">
    <source>
        <dbReference type="ARBA" id="ARBA00061282"/>
    </source>
</evidence>
<comment type="catalytic activity">
    <reaction evidence="6">
        <text>gibberellin A1 + 2-oxoglutarate + O2 = gibberellin A8 + succinate + CO2</text>
        <dbReference type="Rhea" id="RHEA:15005"/>
        <dbReference type="ChEBI" id="CHEBI:15379"/>
        <dbReference type="ChEBI" id="CHEBI:16526"/>
        <dbReference type="ChEBI" id="CHEBI:16810"/>
        <dbReference type="ChEBI" id="CHEBI:30031"/>
        <dbReference type="ChEBI" id="CHEBI:58524"/>
        <dbReference type="ChEBI" id="CHEBI:58594"/>
        <dbReference type="EC" id="1.14.11.13"/>
    </reaction>
</comment>
<keyword evidence="12" id="KW-1185">Reference proteome</keyword>
<dbReference type="FunFam" id="2.60.120.330:FF:000021">
    <property type="entry name" value="Gibberellin 2-beta-dioxygenase 8"/>
    <property type="match status" value="1"/>
</dbReference>
<evidence type="ECO:0000256" key="1">
    <source>
        <dbReference type="ARBA" id="ARBA00001961"/>
    </source>
</evidence>
<evidence type="ECO:0000256" key="5">
    <source>
        <dbReference type="ARBA" id="ARBA00023004"/>
    </source>
</evidence>
<reference evidence="11" key="1">
    <citation type="submission" date="2020-10" db="EMBL/GenBank/DDBJ databases">
        <authorList>
            <person name="Han B."/>
            <person name="Lu T."/>
            <person name="Zhao Q."/>
            <person name="Huang X."/>
            <person name="Zhao Y."/>
        </authorList>
    </citation>
    <scope>NUCLEOTIDE SEQUENCE</scope>
</reference>
<comment type="caution">
    <text evidence="11">The sequence shown here is derived from an EMBL/GenBank/DDBJ whole genome shotgun (WGS) entry which is preliminary data.</text>
</comment>
<evidence type="ECO:0000256" key="9">
    <source>
        <dbReference type="RuleBase" id="RU003682"/>
    </source>
</evidence>
<evidence type="ECO:0000256" key="3">
    <source>
        <dbReference type="ARBA" id="ARBA00022964"/>
    </source>
</evidence>
<dbReference type="InterPro" id="IPR050231">
    <property type="entry name" value="Iron_ascorbate_oxido_reductase"/>
</dbReference>
<dbReference type="AlphaFoldDB" id="A0A811QVL9"/>
<evidence type="ECO:0000256" key="2">
    <source>
        <dbReference type="ARBA" id="ARBA00022723"/>
    </source>
</evidence>
<dbReference type="InterPro" id="IPR027443">
    <property type="entry name" value="IPNS-like_sf"/>
</dbReference>
<dbReference type="EMBL" id="CAJGYO010000011">
    <property type="protein sequence ID" value="CAD6260259.1"/>
    <property type="molecule type" value="Genomic_DNA"/>
</dbReference>
<dbReference type="InterPro" id="IPR044861">
    <property type="entry name" value="IPNS-like_FE2OG_OXY"/>
</dbReference>
<dbReference type="GO" id="GO:0045543">
    <property type="term" value="F:gibberellin 2-beta-dioxygenase activity"/>
    <property type="evidence" value="ECO:0007669"/>
    <property type="project" value="UniProtKB-EC"/>
</dbReference>
<proteinExistence type="inferred from homology"/>
<dbReference type="OrthoDB" id="288590at2759"/>
<dbReference type="InterPro" id="IPR005123">
    <property type="entry name" value="Oxoglu/Fe-dep_dioxygenase_dom"/>
</dbReference>
<evidence type="ECO:0000313" key="11">
    <source>
        <dbReference type="EMBL" id="CAD6260259.1"/>
    </source>
</evidence>
<keyword evidence="2 9" id="KW-0479">Metal-binding</keyword>
<evidence type="ECO:0000256" key="4">
    <source>
        <dbReference type="ARBA" id="ARBA00023002"/>
    </source>
</evidence>
<dbReference type="PANTHER" id="PTHR47990">
    <property type="entry name" value="2-OXOGLUTARATE (2OG) AND FE(II)-DEPENDENT OXYGENASE SUPERFAMILY PROTEIN-RELATED"/>
    <property type="match status" value="1"/>
</dbReference>
<dbReference type="Proteomes" id="UP000604825">
    <property type="component" value="Unassembled WGS sequence"/>
</dbReference>
<feature type="domain" description="Fe2OG dioxygenase" evidence="10">
    <location>
        <begin position="216"/>
        <end position="315"/>
    </location>
</feature>
<evidence type="ECO:0000256" key="6">
    <source>
        <dbReference type="ARBA" id="ARBA00052204"/>
    </source>
</evidence>
<dbReference type="PROSITE" id="PS51471">
    <property type="entry name" value="FE2OG_OXY"/>
    <property type="match status" value="1"/>
</dbReference>
<protein>
    <recommendedName>
        <fullName evidence="8">gibberellin 2beta-dioxygenase</fullName>
        <ecNumber evidence="8">1.14.11.13</ecNumber>
    </recommendedName>
</protein>
<dbReference type="EC" id="1.14.11.13" evidence="8"/>
<evidence type="ECO:0000259" key="10">
    <source>
        <dbReference type="PROSITE" id="PS51471"/>
    </source>
</evidence>
<dbReference type="SUPFAM" id="SSF51197">
    <property type="entry name" value="Clavaminate synthase-like"/>
    <property type="match status" value="1"/>
</dbReference>
<gene>
    <name evidence="11" type="ORF">NCGR_LOCUS43694</name>
</gene>
<dbReference type="GO" id="GO:0009685">
    <property type="term" value="P:gibberellin metabolic process"/>
    <property type="evidence" value="ECO:0007669"/>
    <property type="project" value="UniProtKB-ARBA"/>
</dbReference>
<comment type="cofactor">
    <cofactor evidence="1">
        <name>L-ascorbate</name>
        <dbReference type="ChEBI" id="CHEBI:38290"/>
    </cofactor>
</comment>
<dbReference type="PRINTS" id="PR00682">
    <property type="entry name" value="IPNSYNTHASE"/>
</dbReference>
<dbReference type="Pfam" id="PF03171">
    <property type="entry name" value="2OG-FeII_Oxy"/>
    <property type="match status" value="1"/>
</dbReference>
<evidence type="ECO:0000256" key="8">
    <source>
        <dbReference type="ARBA" id="ARBA00066708"/>
    </source>
</evidence>
<dbReference type="Gene3D" id="2.60.120.330">
    <property type="entry name" value="B-lactam Antibiotic, Isopenicillin N Synthase, Chain"/>
    <property type="match status" value="1"/>
</dbReference>
<evidence type="ECO:0000313" key="12">
    <source>
        <dbReference type="Proteomes" id="UP000604825"/>
    </source>
</evidence>
<keyword evidence="4 9" id="KW-0560">Oxidoreductase</keyword>
<keyword evidence="3" id="KW-0223">Dioxygenase</keyword>
<sequence>MPALTTAESAAAEPPLADSYLDLLRRGGGGIAPPTTEGCCVQERELPLIDLSCLTSGGSSAREREARRVCADAMARAASEWGIFQVTGHGVSRALLERLRAEQARLFRLPFETKAKAGLLNGSYRWGAPTATSLRHLSWSEAFHVPLASISGTASCDFGDLSSLRSAMQEVADAMSRVAKTVAVALAGSLLLQGHRDHDHEAAATAASFPPGCDETTCYLRLNRYPACPFAADTFGLVPHTDSDFLTVLCQDHVGGLQLLKDARWVAVKPRPDVLIVNIGDLFQAWSNNRYKSVEHKVVANATAERFSAAYFLCPSYDSPVGTCGEPSPYRDFTFGEYRRKVQEDVKRTGRKIGLPSFLKQQPHSMTTARLDHKSKAPVAILP</sequence>
<dbReference type="InterPro" id="IPR026992">
    <property type="entry name" value="DIOX_N"/>
</dbReference>
<accession>A0A811QVL9</accession>
<name>A0A811QVL9_9POAL</name>
<dbReference type="Pfam" id="PF14226">
    <property type="entry name" value="DIOX_N"/>
    <property type="match status" value="1"/>
</dbReference>
<organism evidence="11 12">
    <name type="scientific">Miscanthus lutarioriparius</name>
    <dbReference type="NCBI Taxonomy" id="422564"/>
    <lineage>
        <taxon>Eukaryota</taxon>
        <taxon>Viridiplantae</taxon>
        <taxon>Streptophyta</taxon>
        <taxon>Embryophyta</taxon>
        <taxon>Tracheophyta</taxon>
        <taxon>Spermatophyta</taxon>
        <taxon>Magnoliopsida</taxon>
        <taxon>Liliopsida</taxon>
        <taxon>Poales</taxon>
        <taxon>Poaceae</taxon>
        <taxon>PACMAD clade</taxon>
        <taxon>Panicoideae</taxon>
        <taxon>Andropogonodae</taxon>
        <taxon>Andropogoneae</taxon>
        <taxon>Saccharinae</taxon>
        <taxon>Miscanthus</taxon>
    </lineage>
</organism>
<comment type="similarity">
    <text evidence="7">Belongs to the iron/ascorbate-dependent oxidoreductase family. GA2OX subfamily.</text>
</comment>
<dbReference type="GO" id="GO:0046872">
    <property type="term" value="F:metal ion binding"/>
    <property type="evidence" value="ECO:0007669"/>
    <property type="project" value="UniProtKB-KW"/>
</dbReference>
<keyword evidence="5 9" id="KW-0408">Iron</keyword>